<dbReference type="EMBL" id="AZQP01000075">
    <property type="protein sequence ID" value="EYE87279.1"/>
    <property type="molecule type" value="Genomic_DNA"/>
</dbReference>
<dbReference type="Proteomes" id="UP000019681">
    <property type="component" value="Unassembled WGS sequence"/>
</dbReference>
<keyword evidence="4 5" id="KW-0472">Membrane</keyword>
<feature type="transmembrane region" description="Helical" evidence="5">
    <location>
        <begin position="12"/>
        <end position="38"/>
    </location>
</feature>
<keyword evidence="2 5" id="KW-0812">Transmembrane</keyword>
<keyword evidence="8" id="KW-1185">Reference proteome</keyword>
<dbReference type="SUPFAM" id="SSF90123">
    <property type="entry name" value="ABC transporter transmembrane region"/>
    <property type="match status" value="1"/>
</dbReference>
<evidence type="ECO:0000256" key="5">
    <source>
        <dbReference type="SAM" id="Phobius"/>
    </source>
</evidence>
<evidence type="ECO:0000256" key="3">
    <source>
        <dbReference type="ARBA" id="ARBA00022989"/>
    </source>
</evidence>
<dbReference type="InterPro" id="IPR036640">
    <property type="entry name" value="ABC1_TM_sf"/>
</dbReference>
<dbReference type="GO" id="GO:0005886">
    <property type="term" value="C:plasma membrane"/>
    <property type="evidence" value="ECO:0007669"/>
    <property type="project" value="UniProtKB-SubCell"/>
</dbReference>
<dbReference type="Pfam" id="PF00664">
    <property type="entry name" value="ABC_membrane"/>
    <property type="match status" value="1"/>
</dbReference>
<accession>A0A017RS33</accession>
<feature type="transmembrane region" description="Helical" evidence="5">
    <location>
        <begin position="127"/>
        <end position="148"/>
    </location>
</feature>
<name>A0A017RS33_9CLOT</name>
<dbReference type="PANTHER" id="PTHR43394:SF1">
    <property type="entry name" value="ATP-BINDING CASSETTE SUB-FAMILY B MEMBER 10, MITOCHONDRIAL"/>
    <property type="match status" value="1"/>
</dbReference>
<dbReference type="PROSITE" id="PS50929">
    <property type="entry name" value="ABC_TM1F"/>
    <property type="match status" value="1"/>
</dbReference>
<feature type="transmembrane region" description="Helical" evidence="5">
    <location>
        <begin position="94"/>
        <end position="121"/>
    </location>
</feature>
<proteinExistence type="predicted"/>
<organism evidence="7 8">
    <name type="scientific">Fervidicella metallireducens AeB</name>
    <dbReference type="NCBI Taxonomy" id="1403537"/>
    <lineage>
        <taxon>Bacteria</taxon>
        <taxon>Bacillati</taxon>
        <taxon>Bacillota</taxon>
        <taxon>Clostridia</taxon>
        <taxon>Eubacteriales</taxon>
        <taxon>Clostridiaceae</taxon>
        <taxon>Fervidicella</taxon>
    </lineage>
</organism>
<evidence type="ECO:0000256" key="2">
    <source>
        <dbReference type="ARBA" id="ARBA00022692"/>
    </source>
</evidence>
<evidence type="ECO:0000313" key="7">
    <source>
        <dbReference type="EMBL" id="EYE87279.1"/>
    </source>
</evidence>
<comment type="subcellular location">
    <subcellularLocation>
        <location evidence="1">Cell membrane</location>
        <topology evidence="1">Multi-pass membrane protein</topology>
    </subcellularLocation>
</comment>
<dbReference type="STRING" id="1403537.Q428_14155"/>
<keyword evidence="3 5" id="KW-1133">Transmembrane helix</keyword>
<comment type="caution">
    <text evidence="7">The sequence shown here is derived from an EMBL/GenBank/DDBJ whole genome shotgun (WGS) entry which is preliminary data.</text>
</comment>
<gene>
    <name evidence="7" type="ORF">Q428_14155</name>
</gene>
<evidence type="ECO:0000313" key="8">
    <source>
        <dbReference type="Proteomes" id="UP000019681"/>
    </source>
</evidence>
<sequence>MGSSNDELYTYLYAISQLATCLITLIVIPPLTLISIYFQKKILKSYRIVRKTNSKITGAFNEGIMGAKTTKTLVTEEKNLSEFKELTNEMYKSAVMAALLSSVYMPIVITLGSIGTSLALWFGGNKVLSQTISFGTLVAFISYTIQFFEPVKELARVLAEMLSAQASAERVISLIESESEIKDSQEVIKIYGDSFNPKKENWPEIKGNISFKNVTFEYKNGEKVLENFNLDIRLANQLPLLEKQGLEKVL</sequence>
<reference evidence="7 8" key="1">
    <citation type="journal article" date="2014" name="Genome Announc.">
        <title>Draft Genome Sequence of Fervidicella metallireducens Strain AeBT, an Iron-Reducing Thermoanaerobe from the Great Artesian Basin.</title>
        <authorList>
            <person name="Patel B.K."/>
        </authorList>
    </citation>
    <scope>NUCLEOTIDE SEQUENCE [LARGE SCALE GENOMIC DNA]</scope>
    <source>
        <strain evidence="7 8">AeB</strain>
    </source>
</reference>
<evidence type="ECO:0000256" key="1">
    <source>
        <dbReference type="ARBA" id="ARBA00004651"/>
    </source>
</evidence>
<dbReference type="Gene3D" id="1.20.1560.10">
    <property type="entry name" value="ABC transporter type 1, transmembrane domain"/>
    <property type="match status" value="1"/>
</dbReference>
<evidence type="ECO:0000256" key="4">
    <source>
        <dbReference type="ARBA" id="ARBA00023136"/>
    </source>
</evidence>
<evidence type="ECO:0000259" key="6">
    <source>
        <dbReference type="PROSITE" id="PS50929"/>
    </source>
</evidence>
<protein>
    <recommendedName>
        <fullName evidence="6">ABC transmembrane type-1 domain-containing protein</fullName>
    </recommendedName>
</protein>
<dbReference type="InterPro" id="IPR039421">
    <property type="entry name" value="Type_1_exporter"/>
</dbReference>
<dbReference type="AlphaFoldDB" id="A0A017RS33"/>
<dbReference type="GO" id="GO:0015421">
    <property type="term" value="F:ABC-type oligopeptide transporter activity"/>
    <property type="evidence" value="ECO:0007669"/>
    <property type="project" value="TreeGrafter"/>
</dbReference>
<feature type="domain" description="ABC transmembrane type-1" evidence="6">
    <location>
        <begin position="22"/>
        <end position="163"/>
    </location>
</feature>
<dbReference type="PANTHER" id="PTHR43394">
    <property type="entry name" value="ATP-DEPENDENT PERMEASE MDL1, MITOCHONDRIAL"/>
    <property type="match status" value="1"/>
</dbReference>
<dbReference type="InterPro" id="IPR011527">
    <property type="entry name" value="ABC1_TM_dom"/>
</dbReference>
<dbReference type="GO" id="GO:0005524">
    <property type="term" value="F:ATP binding"/>
    <property type="evidence" value="ECO:0007669"/>
    <property type="project" value="InterPro"/>
</dbReference>